<proteinExistence type="predicted"/>
<dbReference type="Proteomes" id="UP001153076">
    <property type="component" value="Unassembled WGS sequence"/>
</dbReference>
<feature type="region of interest" description="Disordered" evidence="1">
    <location>
        <begin position="139"/>
        <end position="169"/>
    </location>
</feature>
<sequence>MKRFCHPPRVTDILFPVAIWSPPSATLVMPMISKVKNVLNQDFSSPYKQALLSNPNGNGLEGQKSPHEAMEEGVHENLLDNSKTINRPLDNAHNCPIYVGKFPSQVPSYGSSVEDDEEIDNSLRPFDNPVEMELQLHKKSETCRLSSKGKKRGNKNSKPTQNSPTPTKIAKEAFDFGKRLGVFVICDETPAIRRITRNLRKKSGSKRG</sequence>
<dbReference type="EMBL" id="JAKOGI010000948">
    <property type="protein sequence ID" value="KAJ8429013.1"/>
    <property type="molecule type" value="Genomic_DNA"/>
</dbReference>
<accession>A0A9Q1Q4K5</accession>
<comment type="caution">
    <text evidence="2">The sequence shown here is derived from an EMBL/GenBank/DDBJ whole genome shotgun (WGS) entry which is preliminary data.</text>
</comment>
<organism evidence="2 3">
    <name type="scientific">Carnegiea gigantea</name>
    <dbReference type="NCBI Taxonomy" id="171969"/>
    <lineage>
        <taxon>Eukaryota</taxon>
        <taxon>Viridiplantae</taxon>
        <taxon>Streptophyta</taxon>
        <taxon>Embryophyta</taxon>
        <taxon>Tracheophyta</taxon>
        <taxon>Spermatophyta</taxon>
        <taxon>Magnoliopsida</taxon>
        <taxon>eudicotyledons</taxon>
        <taxon>Gunneridae</taxon>
        <taxon>Pentapetalae</taxon>
        <taxon>Caryophyllales</taxon>
        <taxon>Cactineae</taxon>
        <taxon>Cactaceae</taxon>
        <taxon>Cactoideae</taxon>
        <taxon>Echinocereeae</taxon>
        <taxon>Carnegiea</taxon>
    </lineage>
</organism>
<evidence type="ECO:0000313" key="3">
    <source>
        <dbReference type="Proteomes" id="UP001153076"/>
    </source>
</evidence>
<reference evidence="2" key="1">
    <citation type="submission" date="2022-04" db="EMBL/GenBank/DDBJ databases">
        <title>Carnegiea gigantea Genome sequencing and assembly v2.</title>
        <authorList>
            <person name="Copetti D."/>
            <person name="Sanderson M.J."/>
            <person name="Burquez A."/>
            <person name="Wojciechowski M.F."/>
        </authorList>
    </citation>
    <scope>NUCLEOTIDE SEQUENCE</scope>
    <source>
        <strain evidence="2">SGP5-SGP5p</strain>
        <tissue evidence="2">Aerial part</tissue>
    </source>
</reference>
<dbReference type="AlphaFoldDB" id="A0A9Q1Q4K5"/>
<protein>
    <submittedName>
        <fullName evidence="2">Uncharacterized protein</fullName>
    </submittedName>
</protein>
<evidence type="ECO:0000256" key="1">
    <source>
        <dbReference type="SAM" id="MobiDB-lite"/>
    </source>
</evidence>
<evidence type="ECO:0000313" key="2">
    <source>
        <dbReference type="EMBL" id="KAJ8429013.1"/>
    </source>
</evidence>
<name>A0A9Q1Q4K5_9CARY</name>
<gene>
    <name evidence="2" type="ORF">Cgig2_012711</name>
</gene>
<keyword evidence="3" id="KW-1185">Reference proteome</keyword>